<reference evidence="1 2" key="1">
    <citation type="submission" date="2018-08" db="EMBL/GenBank/DDBJ databases">
        <title>Meiothermus granaticius genome AF-68 sequencing project.</title>
        <authorList>
            <person name="Da Costa M.S."/>
            <person name="Albuquerque L."/>
            <person name="Raposo P."/>
            <person name="Froufe H.J.C."/>
            <person name="Barroso C.S."/>
            <person name="Egas C."/>
        </authorList>
    </citation>
    <scope>NUCLEOTIDE SEQUENCE [LARGE SCALE GENOMIC DNA]</scope>
    <source>
        <strain evidence="1 2">AF-68</strain>
    </source>
</reference>
<accession>A0A399F975</accession>
<dbReference type="RefSeq" id="WP_240631310.1">
    <property type="nucleotide sequence ID" value="NZ_BJXM01000001.1"/>
</dbReference>
<dbReference type="EMBL" id="QWLB01000023">
    <property type="protein sequence ID" value="RIH92226.1"/>
    <property type="molecule type" value="Genomic_DNA"/>
</dbReference>
<dbReference type="Gene3D" id="2.60.220.30">
    <property type="match status" value="1"/>
</dbReference>
<name>A0A399F975_9DEIN</name>
<protein>
    <submittedName>
        <fullName evidence="1">Uncharacterized protein</fullName>
    </submittedName>
</protein>
<comment type="caution">
    <text evidence="1">The sequence shown here is derived from an EMBL/GenBank/DDBJ whole genome shotgun (WGS) entry which is preliminary data.</text>
</comment>
<evidence type="ECO:0000313" key="2">
    <source>
        <dbReference type="Proteomes" id="UP000266178"/>
    </source>
</evidence>
<dbReference type="AlphaFoldDB" id="A0A399F975"/>
<organism evidence="1 2">
    <name type="scientific">Meiothermus granaticius NBRC 107808</name>
    <dbReference type="NCBI Taxonomy" id="1227551"/>
    <lineage>
        <taxon>Bacteria</taxon>
        <taxon>Thermotogati</taxon>
        <taxon>Deinococcota</taxon>
        <taxon>Deinococci</taxon>
        <taxon>Thermales</taxon>
        <taxon>Thermaceae</taxon>
        <taxon>Meiothermus</taxon>
    </lineage>
</organism>
<sequence length="190" mass="20698">MRALIGWVWLLLSLAGAQNAVVERRISSEGGVLQIPGITVTIPPQALHLPVRFRLERLRAVPKIPPQDGVFFIQRVPEREVMGIYRLSSSATDFLRPISIEVKVNPPFKAGSPPTVSAVYLWDGDRYVSNQVPSSSETFAQSRLQLGLGAGAGGYPAGLVVVVLRASEFELKRTCLSLGGRWTGTSCETR</sequence>
<dbReference type="Proteomes" id="UP000266178">
    <property type="component" value="Unassembled WGS sequence"/>
</dbReference>
<evidence type="ECO:0000313" key="1">
    <source>
        <dbReference type="EMBL" id="RIH92226.1"/>
    </source>
</evidence>
<keyword evidence="2" id="KW-1185">Reference proteome</keyword>
<proteinExistence type="predicted"/>
<gene>
    <name evidence="1" type="ORF">Mgrana_01895</name>
</gene>